<dbReference type="PANTHER" id="PTHR48106">
    <property type="entry name" value="QUINONE OXIDOREDUCTASE PIG3-RELATED"/>
    <property type="match status" value="1"/>
</dbReference>
<dbReference type="PANTHER" id="PTHR48106:SF5">
    <property type="entry name" value="ZINC-CONTAINING ALCOHOL DEHYDROGENASE"/>
    <property type="match status" value="1"/>
</dbReference>
<dbReference type="SMART" id="SM00829">
    <property type="entry name" value="PKS_ER"/>
    <property type="match status" value="1"/>
</dbReference>
<accession>A0A1M5EVV6</accession>
<dbReference type="OrthoDB" id="4190732at2"/>
<dbReference type="AlphaFoldDB" id="A0A1M5EVV6"/>
<dbReference type="EMBL" id="FQUJ01000027">
    <property type="protein sequence ID" value="SHF83373.1"/>
    <property type="molecule type" value="Genomic_DNA"/>
</dbReference>
<dbReference type="RefSeq" id="WP_072825569.1">
    <property type="nucleotide sequence ID" value="NZ_FQUJ01000027.1"/>
</dbReference>
<evidence type="ECO:0000259" key="3">
    <source>
        <dbReference type="SMART" id="SM00829"/>
    </source>
</evidence>
<dbReference type="Pfam" id="PF08240">
    <property type="entry name" value="ADH_N"/>
    <property type="match status" value="1"/>
</dbReference>
<dbReference type="GO" id="GO:0070402">
    <property type="term" value="F:NADPH binding"/>
    <property type="evidence" value="ECO:0007669"/>
    <property type="project" value="TreeGrafter"/>
</dbReference>
<dbReference type="STRING" id="1121942.SAMN02745148_03643"/>
<organism evidence="4 5">
    <name type="scientific">Modicisalibacter ilicicola DSM 19980</name>
    <dbReference type="NCBI Taxonomy" id="1121942"/>
    <lineage>
        <taxon>Bacteria</taxon>
        <taxon>Pseudomonadati</taxon>
        <taxon>Pseudomonadota</taxon>
        <taxon>Gammaproteobacteria</taxon>
        <taxon>Oceanospirillales</taxon>
        <taxon>Halomonadaceae</taxon>
        <taxon>Modicisalibacter</taxon>
    </lineage>
</organism>
<dbReference type="InterPro" id="IPR036291">
    <property type="entry name" value="NAD(P)-bd_dom_sf"/>
</dbReference>
<reference evidence="4 5" key="1">
    <citation type="submission" date="2016-11" db="EMBL/GenBank/DDBJ databases">
        <authorList>
            <person name="Jaros S."/>
            <person name="Januszkiewicz K."/>
            <person name="Wedrychowicz H."/>
        </authorList>
    </citation>
    <scope>NUCLEOTIDE SEQUENCE [LARGE SCALE GENOMIC DNA]</scope>
    <source>
        <strain evidence="4 5">DSM 19980</strain>
    </source>
</reference>
<dbReference type="Gene3D" id="3.90.180.10">
    <property type="entry name" value="Medium-chain alcohol dehydrogenases, catalytic domain"/>
    <property type="match status" value="1"/>
</dbReference>
<dbReference type="InterPro" id="IPR011032">
    <property type="entry name" value="GroES-like_sf"/>
</dbReference>
<evidence type="ECO:0000313" key="5">
    <source>
        <dbReference type="Proteomes" id="UP000184346"/>
    </source>
</evidence>
<gene>
    <name evidence="4" type="ORF">SAMN02745148_03643</name>
</gene>
<dbReference type="SUPFAM" id="SSF50129">
    <property type="entry name" value="GroES-like"/>
    <property type="match status" value="1"/>
</dbReference>
<dbReference type="InterPro" id="IPR013149">
    <property type="entry name" value="ADH-like_C"/>
</dbReference>
<dbReference type="Proteomes" id="UP000184346">
    <property type="component" value="Unassembled WGS sequence"/>
</dbReference>
<dbReference type="CDD" id="cd08268">
    <property type="entry name" value="MDR2"/>
    <property type="match status" value="1"/>
</dbReference>
<name>A0A1M5EVV6_9GAMM</name>
<dbReference type="GO" id="GO:0016651">
    <property type="term" value="F:oxidoreductase activity, acting on NAD(P)H"/>
    <property type="evidence" value="ECO:0007669"/>
    <property type="project" value="TreeGrafter"/>
</dbReference>
<evidence type="ECO:0000256" key="2">
    <source>
        <dbReference type="ARBA" id="ARBA00023002"/>
    </source>
</evidence>
<sequence length="338" mass="36525">MPRMIRFKRFGPASVLEYEERSGHAPGPGELLLATEAIGVNWLDVLRRQDLAPTKATLPAGLGYEMAGTVLALGTDVDDLEIGDRVASLPAHGLDQYATYGDEILLPRCALTRYPGCLTPIEASVHYAPLLNAYFGLVDLARVAPGEQVLVTAASQAGGPYTVQLIKALGARPIAVTAFANDRDYLLSQGAEQVIVTEEEDMVARIASLTDGRGVDVVMDGQGGPQMKLLGEVLAIRGRLVLHGLQGGNETPFPACTAFERHLQFFVHCLTNFTGHPELDIPQDCAALNPALSAINRMTVEGALVPQIDRVFAFEEAVEAHRYLETSYPRRGRVVLRV</sequence>
<keyword evidence="5" id="KW-1185">Reference proteome</keyword>
<dbReference type="Gene3D" id="3.40.50.720">
    <property type="entry name" value="NAD(P)-binding Rossmann-like Domain"/>
    <property type="match status" value="1"/>
</dbReference>
<keyword evidence="1" id="KW-0521">NADP</keyword>
<proteinExistence type="predicted"/>
<evidence type="ECO:0000313" key="4">
    <source>
        <dbReference type="EMBL" id="SHF83373.1"/>
    </source>
</evidence>
<protein>
    <submittedName>
        <fullName evidence="4">NADPH:quinone reductase</fullName>
    </submittedName>
</protein>
<dbReference type="Pfam" id="PF00107">
    <property type="entry name" value="ADH_zinc_N"/>
    <property type="match status" value="1"/>
</dbReference>
<dbReference type="InterPro" id="IPR013154">
    <property type="entry name" value="ADH-like_N"/>
</dbReference>
<keyword evidence="2" id="KW-0560">Oxidoreductase</keyword>
<dbReference type="InterPro" id="IPR020843">
    <property type="entry name" value="ER"/>
</dbReference>
<feature type="domain" description="Enoyl reductase (ER)" evidence="3">
    <location>
        <begin position="11"/>
        <end position="336"/>
    </location>
</feature>
<evidence type="ECO:0000256" key="1">
    <source>
        <dbReference type="ARBA" id="ARBA00022857"/>
    </source>
</evidence>
<dbReference type="SUPFAM" id="SSF51735">
    <property type="entry name" value="NAD(P)-binding Rossmann-fold domains"/>
    <property type="match status" value="1"/>
</dbReference>